<dbReference type="PIRSF" id="PIRSF006278">
    <property type="entry name" value="ACCD_DCysDesulf"/>
    <property type="match status" value="1"/>
</dbReference>
<evidence type="ECO:0000259" key="4">
    <source>
        <dbReference type="Pfam" id="PF00291"/>
    </source>
</evidence>
<dbReference type="InterPro" id="IPR001926">
    <property type="entry name" value="TrpB-like_PALP"/>
</dbReference>
<keyword evidence="3" id="KW-0663">Pyridoxal phosphate</keyword>
<dbReference type="Gene3D" id="3.40.50.1100">
    <property type="match status" value="2"/>
</dbReference>
<name>A0ABN2F295_9ACTN</name>
<evidence type="ECO:0000313" key="5">
    <source>
        <dbReference type="EMBL" id="GAA1627422.1"/>
    </source>
</evidence>
<protein>
    <submittedName>
        <fullName evidence="5">D-cysteine desulfhydrase</fullName>
    </submittedName>
</protein>
<comment type="similarity">
    <text evidence="2">Belongs to the ACC deaminase/D-cysteine desulfhydrase family.</text>
</comment>
<comment type="cofactor">
    <cofactor evidence="1">
        <name>pyridoxal 5'-phosphate</name>
        <dbReference type="ChEBI" id="CHEBI:597326"/>
    </cofactor>
</comment>
<dbReference type="SUPFAM" id="SSF53686">
    <property type="entry name" value="Tryptophan synthase beta subunit-like PLP-dependent enzymes"/>
    <property type="match status" value="1"/>
</dbReference>
<dbReference type="PANTHER" id="PTHR43780">
    <property type="entry name" value="1-AMINOCYCLOPROPANE-1-CARBOXYLATE DEAMINASE-RELATED"/>
    <property type="match status" value="1"/>
</dbReference>
<reference evidence="5 6" key="1">
    <citation type="journal article" date="2019" name="Int. J. Syst. Evol. Microbiol.">
        <title>The Global Catalogue of Microorganisms (GCM) 10K type strain sequencing project: providing services to taxonomists for standard genome sequencing and annotation.</title>
        <authorList>
            <consortium name="The Broad Institute Genomics Platform"/>
            <consortium name="The Broad Institute Genome Sequencing Center for Infectious Disease"/>
            <person name="Wu L."/>
            <person name="Ma J."/>
        </authorList>
    </citation>
    <scope>NUCLEOTIDE SEQUENCE [LARGE SCALE GENOMIC DNA]</scope>
    <source>
        <strain evidence="5 6">JCM 14306</strain>
    </source>
</reference>
<sequence length="342" mass="36009">MTGSVTERIRDIQSRIDALPRVRLAHLPTPLDACPNLSAVLGCDLSIKRDDCTGLAFGGNKARQHEFMLADALADGADCIIQGSASQSNHSRQLAAAGAKLGLEVFLLPKMDEFSSPVQGNYLIDQLLGATIIPISPDESTKDRKEQLAEKLRSAGRRPYVVGMGATRSLTLGVIAYVQALLEIITAQPDAIPDWIFSATQGSTLAGLQLGCELLGLPTKLVGICPMTASHEAYLSPQEIAELAQGAASLLGVGTGITADQISTTTEYVGERYGVPSAGSLDAIRMLGSLEGILLDPVYSGKGFAGLLDYCKRGIVGPGERIVFVHTGGLPALFSQSEYLVG</sequence>
<evidence type="ECO:0000256" key="2">
    <source>
        <dbReference type="ARBA" id="ARBA00008639"/>
    </source>
</evidence>
<evidence type="ECO:0000313" key="6">
    <source>
        <dbReference type="Proteomes" id="UP001501319"/>
    </source>
</evidence>
<comment type="caution">
    <text evidence="5">The sequence shown here is derived from an EMBL/GenBank/DDBJ whole genome shotgun (WGS) entry which is preliminary data.</text>
</comment>
<gene>
    <name evidence="5" type="ORF">GCM10009744_14020</name>
</gene>
<feature type="domain" description="Tryptophan synthase beta chain-like PALP" evidence="4">
    <location>
        <begin position="23"/>
        <end position="328"/>
    </location>
</feature>
<dbReference type="PANTHER" id="PTHR43780:SF2">
    <property type="entry name" value="1-AMINOCYCLOPROPANE-1-CARBOXYLATE DEAMINASE-RELATED"/>
    <property type="match status" value="1"/>
</dbReference>
<evidence type="ECO:0000256" key="1">
    <source>
        <dbReference type="ARBA" id="ARBA00001933"/>
    </source>
</evidence>
<proteinExistence type="inferred from homology"/>
<dbReference type="RefSeq" id="WP_344109977.1">
    <property type="nucleotide sequence ID" value="NZ_BAAANE010000004.1"/>
</dbReference>
<dbReference type="InterPro" id="IPR027278">
    <property type="entry name" value="ACCD_DCysDesulf"/>
</dbReference>
<dbReference type="EMBL" id="BAAANE010000004">
    <property type="protein sequence ID" value="GAA1627422.1"/>
    <property type="molecule type" value="Genomic_DNA"/>
</dbReference>
<dbReference type="InterPro" id="IPR036052">
    <property type="entry name" value="TrpB-like_PALP_sf"/>
</dbReference>
<dbReference type="Proteomes" id="UP001501319">
    <property type="component" value="Unassembled WGS sequence"/>
</dbReference>
<dbReference type="Pfam" id="PF00291">
    <property type="entry name" value="PALP"/>
    <property type="match status" value="1"/>
</dbReference>
<accession>A0ABN2F295</accession>
<evidence type="ECO:0000256" key="3">
    <source>
        <dbReference type="ARBA" id="ARBA00022898"/>
    </source>
</evidence>
<keyword evidence="6" id="KW-1185">Reference proteome</keyword>
<organism evidence="5 6">
    <name type="scientific">Kribbella alba</name>
    <dbReference type="NCBI Taxonomy" id="190197"/>
    <lineage>
        <taxon>Bacteria</taxon>
        <taxon>Bacillati</taxon>
        <taxon>Actinomycetota</taxon>
        <taxon>Actinomycetes</taxon>
        <taxon>Propionibacteriales</taxon>
        <taxon>Kribbellaceae</taxon>
        <taxon>Kribbella</taxon>
    </lineage>
</organism>